<accession>A0AAW1XGK3</accession>
<evidence type="ECO:0000313" key="8">
    <source>
        <dbReference type="Proteomes" id="UP001457282"/>
    </source>
</evidence>
<dbReference type="GO" id="GO:0003677">
    <property type="term" value="F:DNA binding"/>
    <property type="evidence" value="ECO:0007669"/>
    <property type="project" value="InterPro"/>
</dbReference>
<comment type="subcellular location">
    <subcellularLocation>
        <location evidence="1">Nucleus</location>
    </subcellularLocation>
</comment>
<evidence type="ECO:0000256" key="4">
    <source>
        <dbReference type="ARBA" id="ARBA00023242"/>
    </source>
</evidence>
<name>A0AAW1XGK3_RUBAR</name>
<feature type="compositionally biased region" description="Polar residues" evidence="5">
    <location>
        <begin position="161"/>
        <end position="176"/>
    </location>
</feature>
<dbReference type="PROSITE" id="PS51294">
    <property type="entry name" value="HTH_MYB"/>
    <property type="match status" value="1"/>
</dbReference>
<comment type="caution">
    <text evidence="7">The sequence shown here is derived from an EMBL/GenBank/DDBJ whole genome shotgun (WGS) entry which is preliminary data.</text>
</comment>
<dbReference type="GO" id="GO:0003700">
    <property type="term" value="F:DNA-binding transcription factor activity"/>
    <property type="evidence" value="ECO:0007669"/>
    <property type="project" value="InterPro"/>
</dbReference>
<protein>
    <recommendedName>
        <fullName evidence="6">HTH myb-type domain-containing protein</fullName>
    </recommendedName>
</protein>
<dbReference type="AlphaFoldDB" id="A0AAW1XGK3"/>
<feature type="region of interest" description="Disordered" evidence="5">
    <location>
        <begin position="239"/>
        <end position="261"/>
    </location>
</feature>
<dbReference type="InterPro" id="IPR009057">
    <property type="entry name" value="Homeodomain-like_sf"/>
</dbReference>
<keyword evidence="3" id="KW-0804">Transcription</keyword>
<evidence type="ECO:0000256" key="3">
    <source>
        <dbReference type="ARBA" id="ARBA00023163"/>
    </source>
</evidence>
<dbReference type="Pfam" id="PF00249">
    <property type="entry name" value="Myb_DNA-binding"/>
    <property type="match status" value="1"/>
</dbReference>
<reference evidence="7 8" key="1">
    <citation type="journal article" date="2023" name="G3 (Bethesda)">
        <title>A chromosome-length genome assembly and annotation of blackberry (Rubus argutus, cv. 'Hillquist').</title>
        <authorList>
            <person name="Bruna T."/>
            <person name="Aryal R."/>
            <person name="Dudchenko O."/>
            <person name="Sargent D.J."/>
            <person name="Mead D."/>
            <person name="Buti M."/>
            <person name="Cavallini A."/>
            <person name="Hytonen T."/>
            <person name="Andres J."/>
            <person name="Pham M."/>
            <person name="Weisz D."/>
            <person name="Mascagni F."/>
            <person name="Usai G."/>
            <person name="Natali L."/>
            <person name="Bassil N."/>
            <person name="Fernandez G.E."/>
            <person name="Lomsadze A."/>
            <person name="Armour M."/>
            <person name="Olukolu B."/>
            <person name="Poorten T."/>
            <person name="Britton C."/>
            <person name="Davik J."/>
            <person name="Ashrafi H."/>
            <person name="Aiden E.L."/>
            <person name="Borodovsky M."/>
            <person name="Worthington M."/>
        </authorList>
    </citation>
    <scope>NUCLEOTIDE SEQUENCE [LARGE SCALE GENOMIC DNA]</scope>
    <source>
        <strain evidence="7">PI 553951</strain>
    </source>
</reference>
<keyword evidence="8" id="KW-1185">Reference proteome</keyword>
<evidence type="ECO:0000313" key="7">
    <source>
        <dbReference type="EMBL" id="KAK9935647.1"/>
    </source>
</evidence>
<evidence type="ECO:0000256" key="1">
    <source>
        <dbReference type="ARBA" id="ARBA00004123"/>
    </source>
</evidence>
<dbReference type="Gene3D" id="1.10.10.60">
    <property type="entry name" value="Homeodomain-like"/>
    <property type="match status" value="1"/>
</dbReference>
<keyword evidence="2" id="KW-0805">Transcription regulation</keyword>
<gene>
    <name evidence="7" type="ORF">M0R45_022741</name>
</gene>
<dbReference type="SUPFAM" id="SSF46689">
    <property type="entry name" value="Homeodomain-like"/>
    <property type="match status" value="1"/>
</dbReference>
<dbReference type="GO" id="GO:0005634">
    <property type="term" value="C:nucleus"/>
    <property type="evidence" value="ECO:0007669"/>
    <property type="project" value="UniProtKB-SubCell"/>
</dbReference>
<dbReference type="InterPro" id="IPR006447">
    <property type="entry name" value="Myb_dom_plants"/>
</dbReference>
<feature type="domain" description="HTH myb-type" evidence="6">
    <location>
        <begin position="18"/>
        <end position="78"/>
    </location>
</feature>
<dbReference type="EMBL" id="JBEDUW010000004">
    <property type="protein sequence ID" value="KAK9935647.1"/>
    <property type="molecule type" value="Genomic_DNA"/>
</dbReference>
<evidence type="ECO:0000256" key="5">
    <source>
        <dbReference type="SAM" id="MobiDB-lite"/>
    </source>
</evidence>
<dbReference type="NCBIfam" id="TIGR01557">
    <property type="entry name" value="myb_SHAQKYF"/>
    <property type="match status" value="1"/>
</dbReference>
<proteinExistence type="predicted"/>
<organism evidence="7 8">
    <name type="scientific">Rubus argutus</name>
    <name type="common">Southern blackberry</name>
    <dbReference type="NCBI Taxonomy" id="59490"/>
    <lineage>
        <taxon>Eukaryota</taxon>
        <taxon>Viridiplantae</taxon>
        <taxon>Streptophyta</taxon>
        <taxon>Embryophyta</taxon>
        <taxon>Tracheophyta</taxon>
        <taxon>Spermatophyta</taxon>
        <taxon>Magnoliopsida</taxon>
        <taxon>eudicotyledons</taxon>
        <taxon>Gunneridae</taxon>
        <taxon>Pentapetalae</taxon>
        <taxon>rosids</taxon>
        <taxon>fabids</taxon>
        <taxon>Rosales</taxon>
        <taxon>Rosaceae</taxon>
        <taxon>Rosoideae</taxon>
        <taxon>Rosoideae incertae sedis</taxon>
        <taxon>Rubus</taxon>
    </lineage>
</organism>
<feature type="region of interest" description="Disordered" evidence="5">
    <location>
        <begin position="141"/>
        <end position="176"/>
    </location>
</feature>
<dbReference type="InterPro" id="IPR046955">
    <property type="entry name" value="PHR1-like"/>
</dbReference>
<feature type="compositionally biased region" description="Basic and acidic residues" evidence="5">
    <location>
        <begin position="239"/>
        <end position="260"/>
    </location>
</feature>
<dbReference type="FunFam" id="1.10.10.60:FF:000002">
    <property type="entry name" value="Myb family transcription factor"/>
    <property type="match status" value="1"/>
</dbReference>
<dbReference type="InterPro" id="IPR017930">
    <property type="entry name" value="Myb_dom"/>
</dbReference>
<dbReference type="PANTHER" id="PTHR31314">
    <property type="entry name" value="MYB FAMILY TRANSCRIPTION FACTOR PHL7-LIKE"/>
    <property type="match status" value="1"/>
</dbReference>
<keyword evidence="4" id="KW-0539">Nucleus</keyword>
<dbReference type="InterPro" id="IPR001005">
    <property type="entry name" value="SANT/Myb"/>
</dbReference>
<dbReference type="PANTHER" id="PTHR31314:SF188">
    <property type="entry name" value="TRANSCRIPTION FACTOR KAN2 ISOFORM X1-RELATED"/>
    <property type="match status" value="1"/>
</dbReference>
<sequence>MSTSSSCGRNGAVRPYIRSKVPRLRWTPELHHCFVQAIERLGGHKKATPKLVLQIMDVKGLTISHVKSHLQMFRSMRGDLGRAPADASFIPQRKQSFEEHDDGCLDHEVNVMGFLSPSSQPIRESDPQVIYTVPRRSKPIRESDPQALYSKPTRSKRAKIETTSCSISERQQQWSQTTHEMTPYGYDDYGLVLANGEIIKDPSLAALSLPQQHHCLYNFNPFFKSALQESEFFKINKLQDEKHDPKMHKQDSRGRAHTEGGDCQLSLSLSLPHPSSHMSNASSSEEMSGVFSSYPGSSFNYKDCSTFSSANCSVDLNLSIALCGN</sequence>
<dbReference type="Proteomes" id="UP001457282">
    <property type="component" value="Unassembled WGS sequence"/>
</dbReference>
<evidence type="ECO:0000259" key="6">
    <source>
        <dbReference type="PROSITE" id="PS51294"/>
    </source>
</evidence>
<evidence type="ECO:0000256" key="2">
    <source>
        <dbReference type="ARBA" id="ARBA00023015"/>
    </source>
</evidence>